<keyword evidence="3" id="KW-1185">Reference proteome</keyword>
<name>A0A8J8NRR0_HALGN</name>
<protein>
    <submittedName>
        <fullName evidence="2">Uncharacterized protein</fullName>
    </submittedName>
</protein>
<dbReference type="Proteomes" id="UP000785679">
    <property type="component" value="Unassembled WGS sequence"/>
</dbReference>
<keyword evidence="1" id="KW-0175">Coiled coil</keyword>
<reference evidence="2" key="1">
    <citation type="submission" date="2019-06" db="EMBL/GenBank/DDBJ databases">
        <authorList>
            <person name="Zheng W."/>
        </authorList>
    </citation>
    <scope>NUCLEOTIDE SEQUENCE</scope>
    <source>
        <strain evidence="2">QDHG01</strain>
    </source>
</reference>
<evidence type="ECO:0000313" key="3">
    <source>
        <dbReference type="Proteomes" id="UP000785679"/>
    </source>
</evidence>
<gene>
    <name evidence="2" type="ORF">FGO68_gene367</name>
</gene>
<dbReference type="EMBL" id="RRYP01007669">
    <property type="protein sequence ID" value="TNV80318.1"/>
    <property type="molecule type" value="Genomic_DNA"/>
</dbReference>
<sequence length="151" mass="17981">MPNPHKGFPQLYSGRMMTQEEAKDYTPGQELDINHSEILKEWEYRQACMDINKEFYPYLDETKALRELLFRFKQLEMNETPLNRSPASSNHYELFKKLIEQEKQQSDQEKAEKSKLDDAIACSLMLMFSAYRDEQLITQQENESLFNQLNQ</sequence>
<accession>A0A8J8NRR0</accession>
<evidence type="ECO:0000313" key="2">
    <source>
        <dbReference type="EMBL" id="TNV80318.1"/>
    </source>
</evidence>
<comment type="caution">
    <text evidence="2">The sequence shown here is derived from an EMBL/GenBank/DDBJ whole genome shotgun (WGS) entry which is preliminary data.</text>
</comment>
<feature type="coiled-coil region" evidence="1">
    <location>
        <begin position="92"/>
        <end position="119"/>
    </location>
</feature>
<evidence type="ECO:0000256" key="1">
    <source>
        <dbReference type="SAM" id="Coils"/>
    </source>
</evidence>
<organism evidence="2 3">
    <name type="scientific">Halteria grandinella</name>
    <dbReference type="NCBI Taxonomy" id="5974"/>
    <lineage>
        <taxon>Eukaryota</taxon>
        <taxon>Sar</taxon>
        <taxon>Alveolata</taxon>
        <taxon>Ciliophora</taxon>
        <taxon>Intramacronucleata</taxon>
        <taxon>Spirotrichea</taxon>
        <taxon>Stichotrichia</taxon>
        <taxon>Sporadotrichida</taxon>
        <taxon>Halteriidae</taxon>
        <taxon>Halteria</taxon>
    </lineage>
</organism>
<dbReference type="AlphaFoldDB" id="A0A8J8NRR0"/>
<proteinExistence type="predicted"/>